<evidence type="ECO:0000256" key="3">
    <source>
        <dbReference type="ARBA" id="ARBA00022801"/>
    </source>
</evidence>
<comment type="caution">
    <text evidence="13">The sequence shown here is derived from an EMBL/GenBank/DDBJ whole genome shotgun (WGS) entry which is preliminary data.</text>
</comment>
<dbReference type="InterPro" id="IPR013701">
    <property type="entry name" value="Lhr-like_DEAD/DEAH_assoc"/>
</dbReference>
<dbReference type="SUPFAM" id="SSF52540">
    <property type="entry name" value="P-loop containing nucleoside triphosphate hydrolases"/>
    <property type="match status" value="1"/>
</dbReference>
<comment type="similarity">
    <text evidence="9">Belongs to the Lhr helicase family. Lhr-Core subfamily.</text>
</comment>
<dbReference type="PROSITE" id="PS51194">
    <property type="entry name" value="HELICASE_CTER"/>
    <property type="match status" value="1"/>
</dbReference>
<feature type="domain" description="Helicase C-terminal" evidence="11">
    <location>
        <begin position="237"/>
        <end position="395"/>
    </location>
</feature>
<reference evidence="13" key="1">
    <citation type="journal article" date="2020" name="mSystems">
        <title>Genome- and Community-Level Interaction Insights into Carbon Utilization and Element Cycling Functions of Hydrothermarchaeota in Hydrothermal Sediment.</title>
        <authorList>
            <person name="Zhou Z."/>
            <person name="Liu Y."/>
            <person name="Xu W."/>
            <person name="Pan J."/>
            <person name="Luo Z.H."/>
            <person name="Li M."/>
        </authorList>
    </citation>
    <scope>NUCLEOTIDE SEQUENCE [LARGE SCALE GENOMIC DNA]</scope>
    <source>
        <strain evidence="12">SpSt-629</strain>
        <strain evidence="13">SpSt-688</strain>
    </source>
</reference>
<evidence type="ECO:0000313" key="12">
    <source>
        <dbReference type="EMBL" id="HFQ79410.1"/>
    </source>
</evidence>
<protein>
    <submittedName>
        <fullName evidence="13">DEAD/DEAH box helicase</fullName>
    </submittedName>
</protein>
<evidence type="ECO:0000313" key="13">
    <source>
        <dbReference type="EMBL" id="HGT98598.1"/>
    </source>
</evidence>
<evidence type="ECO:0000259" key="10">
    <source>
        <dbReference type="PROSITE" id="PS51192"/>
    </source>
</evidence>
<dbReference type="SMART" id="SM00487">
    <property type="entry name" value="DEXDc"/>
    <property type="match status" value="1"/>
</dbReference>
<dbReference type="InterPro" id="IPR001650">
    <property type="entry name" value="Helicase_C-like"/>
</dbReference>
<dbReference type="InterPro" id="IPR017170">
    <property type="entry name" value="Lhr-like"/>
</dbReference>
<dbReference type="GO" id="GO:0006281">
    <property type="term" value="P:DNA repair"/>
    <property type="evidence" value="ECO:0007669"/>
    <property type="project" value="UniProtKB-KW"/>
</dbReference>
<keyword evidence="4 13" id="KW-0347">Helicase</keyword>
<evidence type="ECO:0000256" key="8">
    <source>
        <dbReference type="ARBA" id="ARBA00023235"/>
    </source>
</evidence>
<dbReference type="AlphaFoldDB" id="A0A7J3MYH9"/>
<dbReference type="EMBL" id="DTAU01000132">
    <property type="protein sequence ID" value="HFQ79410.1"/>
    <property type="molecule type" value="Genomic_DNA"/>
</dbReference>
<keyword evidence="8" id="KW-0413">Isomerase</keyword>
<dbReference type="Pfam" id="PF00271">
    <property type="entry name" value="Helicase_C"/>
    <property type="match status" value="1"/>
</dbReference>
<dbReference type="InterPro" id="IPR014001">
    <property type="entry name" value="Helicase_ATP-bd"/>
</dbReference>
<gene>
    <name evidence="12" type="ORF">ENT99_06935</name>
    <name evidence="13" type="ORF">ENU64_04130</name>
</gene>
<evidence type="ECO:0000256" key="2">
    <source>
        <dbReference type="ARBA" id="ARBA00022763"/>
    </source>
</evidence>
<dbReference type="PANTHER" id="PTHR47962:SF5">
    <property type="entry name" value="ATP-DEPENDENT HELICASE LHR-RELATED"/>
    <property type="match status" value="1"/>
</dbReference>
<dbReference type="InterPro" id="IPR052511">
    <property type="entry name" value="ATP-dep_Helicase"/>
</dbReference>
<dbReference type="SMART" id="SM00490">
    <property type="entry name" value="HELICc"/>
    <property type="match status" value="1"/>
</dbReference>
<proteinExistence type="inferred from homology"/>
<dbReference type="GO" id="GO:0005524">
    <property type="term" value="F:ATP binding"/>
    <property type="evidence" value="ECO:0007669"/>
    <property type="project" value="UniProtKB-KW"/>
</dbReference>
<sequence length="961" mass="109204">MMEVLGEDGIKRLLNIVGFDSPTLVQKIAIPRILGHDLDVIIVAPTGSGKTEAAFLPLMYKLTLKGMNDSSGIKVLYITPLRALNRDIYRRIERIASIFKLNVGIWHGDTSPSARKRVLKNPPSILITTPESLQILLIKDRIRDNFRRLYAVVVDEAQDILPNKRGAELAVALERLDEIVGRHVRRLLISSPLGNVDSIAHYFFSGRRYDIVYVKGAKKYDIEVMVSDNSYSDGVFDTDNVVSFLCNKILGTEVPGQVLLFANTRVMAEELGYSLSKCLGKNDIALHHSSLSRDIRELVEGMFKRGNLHVVVATSSLELGIDVGGVDMVIQYMSPRQALKLIQRVGRSGHREQAISRGIIVVPPLVTELMESLIISRRAMRGFLERLNYHLAPLDVLAHQIVGIILERRHANIEEIWRIITKAMPFNSMTLSQFEAVIDFLNTIGMIKCKSRECAYTKRGLIYYVSTNMIPDTNHYEAKSLLDRKTMGLLDEEFALTCNEDDVIVLAGRLWKIVRVDTEKREVVVLPIESSDKEVLPKWIGETIPVHRNVAREVCAFARRFCTCDTDICVDKLMDEYKANEVIREFFKKNREKICRIYPRDDAIIVELFRVQKENTSLLAFYTCLGTKASEAFSLLIEYLIKYELGVSVAYKSHQLGTVLLINSLLGKDDLIKIFKRLHQIARAPDEVTEIIKNVVKSSSLFKWRLVNVAKKLGIIGKEVEATNVKRIIEGLSNIDIVVSEALRELYVEKIDIDELLRFLQNFVNGKIKVKIIVSSKASPFIEEITALGVFRTLVKYSILPRETIIEIVKRRLLETEIKLFCTSCYNTWNINLKEKLNSCNSLFSCSIVCPYCGSMAITLVNQADETRLLKRVFEKLKRSSHENIKFLQIEKEALDRHRKLVDFIMNHGVAGIIALRGIGIGTETAKRIIAKSSDLNTLIMNIIDQEKTFLRTARYWRNTE</sequence>
<keyword evidence="2" id="KW-0227">DNA damage</keyword>
<keyword evidence="6" id="KW-0238">DNA-binding</keyword>
<organism evidence="13">
    <name type="scientific">Ignisphaera aggregans</name>
    <dbReference type="NCBI Taxonomy" id="334771"/>
    <lineage>
        <taxon>Archaea</taxon>
        <taxon>Thermoproteota</taxon>
        <taxon>Thermoprotei</taxon>
        <taxon>Desulfurococcales</taxon>
        <taxon>Desulfurococcaceae</taxon>
        <taxon>Ignisphaera</taxon>
    </lineage>
</organism>
<evidence type="ECO:0000256" key="5">
    <source>
        <dbReference type="ARBA" id="ARBA00022840"/>
    </source>
</evidence>
<dbReference type="PANTHER" id="PTHR47962">
    <property type="entry name" value="ATP-DEPENDENT HELICASE LHR-RELATED-RELATED"/>
    <property type="match status" value="1"/>
</dbReference>
<evidence type="ECO:0000256" key="1">
    <source>
        <dbReference type="ARBA" id="ARBA00022741"/>
    </source>
</evidence>
<keyword evidence="7" id="KW-0234">DNA repair</keyword>
<name>A0A7J3MYH9_9CREN</name>
<dbReference type="InterPro" id="IPR045628">
    <property type="entry name" value="Lhr_WH_dom"/>
</dbReference>
<feature type="domain" description="Helicase ATP-binding" evidence="10">
    <location>
        <begin position="31"/>
        <end position="211"/>
    </location>
</feature>
<keyword evidence="1" id="KW-0547">Nucleotide-binding</keyword>
<dbReference type="PIRSF" id="PIRSF037307">
    <property type="entry name" value="Lhr-like_helic_prd"/>
    <property type="match status" value="1"/>
</dbReference>
<dbReference type="GO" id="GO:0140097">
    <property type="term" value="F:catalytic activity, acting on DNA"/>
    <property type="evidence" value="ECO:0007669"/>
    <property type="project" value="UniProtKB-ARBA"/>
</dbReference>
<dbReference type="InterPro" id="IPR011545">
    <property type="entry name" value="DEAD/DEAH_box_helicase_dom"/>
</dbReference>
<evidence type="ECO:0000259" key="11">
    <source>
        <dbReference type="PROSITE" id="PS51194"/>
    </source>
</evidence>
<keyword evidence="5" id="KW-0067">ATP-binding</keyword>
<evidence type="ECO:0000256" key="6">
    <source>
        <dbReference type="ARBA" id="ARBA00023125"/>
    </source>
</evidence>
<evidence type="ECO:0000256" key="9">
    <source>
        <dbReference type="ARBA" id="ARBA00093467"/>
    </source>
</evidence>
<keyword evidence="3" id="KW-0378">Hydrolase</keyword>
<dbReference type="Gene3D" id="3.40.50.300">
    <property type="entry name" value="P-loop containing nucleotide triphosphate hydrolases"/>
    <property type="match status" value="2"/>
</dbReference>
<dbReference type="InterPro" id="IPR027417">
    <property type="entry name" value="P-loop_NTPase"/>
</dbReference>
<accession>A0A7J3MYH9</accession>
<dbReference type="EMBL" id="DTDH01000130">
    <property type="protein sequence ID" value="HGT98598.1"/>
    <property type="molecule type" value="Genomic_DNA"/>
</dbReference>
<evidence type="ECO:0000256" key="7">
    <source>
        <dbReference type="ARBA" id="ARBA00023204"/>
    </source>
</evidence>
<dbReference type="GO" id="GO:0003677">
    <property type="term" value="F:DNA binding"/>
    <property type="evidence" value="ECO:0007669"/>
    <property type="project" value="UniProtKB-KW"/>
</dbReference>
<dbReference type="PROSITE" id="PS51192">
    <property type="entry name" value="HELICASE_ATP_BIND_1"/>
    <property type="match status" value="1"/>
</dbReference>
<dbReference type="Pfam" id="PF19306">
    <property type="entry name" value="WHD_Lhr"/>
    <property type="match status" value="1"/>
</dbReference>
<evidence type="ECO:0000256" key="4">
    <source>
        <dbReference type="ARBA" id="ARBA00022806"/>
    </source>
</evidence>
<dbReference type="GO" id="GO:0016887">
    <property type="term" value="F:ATP hydrolysis activity"/>
    <property type="evidence" value="ECO:0007669"/>
    <property type="project" value="TreeGrafter"/>
</dbReference>
<dbReference type="Pfam" id="PF08494">
    <property type="entry name" value="DEAD_assoc"/>
    <property type="match status" value="1"/>
</dbReference>
<dbReference type="GO" id="GO:0004386">
    <property type="term" value="F:helicase activity"/>
    <property type="evidence" value="ECO:0007669"/>
    <property type="project" value="UniProtKB-KW"/>
</dbReference>
<dbReference type="Pfam" id="PF00270">
    <property type="entry name" value="DEAD"/>
    <property type="match status" value="1"/>
</dbReference>